<feature type="transmembrane region" description="Helical" evidence="6">
    <location>
        <begin position="71"/>
        <end position="90"/>
    </location>
</feature>
<evidence type="ECO:0000256" key="3">
    <source>
        <dbReference type="ARBA" id="ARBA00022748"/>
    </source>
</evidence>
<keyword evidence="4 6" id="KW-1133">Transmembrane helix</keyword>
<dbReference type="PANTHER" id="PTHR31566:SF0">
    <property type="entry name" value="CYTOCHROME C BIOGENESIS PROTEIN CCS1, CHLOROPLASTIC"/>
    <property type="match status" value="1"/>
</dbReference>
<evidence type="ECO:0000313" key="9">
    <source>
        <dbReference type="Proteomes" id="UP000323257"/>
    </source>
</evidence>
<dbReference type="GO" id="GO:0017004">
    <property type="term" value="P:cytochrome complex assembly"/>
    <property type="evidence" value="ECO:0007669"/>
    <property type="project" value="UniProtKB-KW"/>
</dbReference>
<evidence type="ECO:0000256" key="4">
    <source>
        <dbReference type="ARBA" id="ARBA00022989"/>
    </source>
</evidence>
<keyword evidence="3" id="KW-0201">Cytochrome c-type biogenesis</keyword>
<sequence>MLSFKNTKCECGHQNPVGTVLCESCGNPLEEAEATSHAPLEMRYDGAARRSQKVNPSVIDRVWNFFSSVKIAVWLIVITLIGAMIGTVFTQESAFISFDPSTYYEERYGWVGEWYYKLGFSHTYESWWFTLLLVMIGTSLVICSLDRVLPLYKALSKQQVRKHEQFLRRQRTVYEGELAQEAESWTARAEEELKRKRYRVKREGSALLAEKNRFSRWGPYINHIGLIVFLIAVLLRSMPGWSMDNYMAIREGETLQIPETDYYIKNEKFTIDYYTDEELPEGLKGTARPKLFKTDAVLYTCAADCEDPTKEPVLQEVMRHGIIVNEALSYKGLNIYQYGYDDTAKIAAVNPVLVNKQTGETYGPFKLSMRSPELNYELGPYTLELNSKYLDFAIDEAGNPRTKSDEPNAPAFIFMLKGPGLAEKGEPYIYFVKQNDRVTFSQDKINGELAERFEIKVPSMEGVTFAGMSSTLNIRIDKAMPYIWVGAGIWIFGVFLGSYWHHRRIWLRVDNGRLLLGAHTNKNFHGMRGDVAAVLKRTGIDVEPKSLDNGGNRS</sequence>
<keyword evidence="2 6" id="KW-0812">Transmembrane</keyword>
<keyword evidence="9" id="KW-1185">Reference proteome</keyword>
<dbReference type="GO" id="GO:0016020">
    <property type="term" value="C:membrane"/>
    <property type="evidence" value="ECO:0007669"/>
    <property type="project" value="UniProtKB-SubCell"/>
</dbReference>
<evidence type="ECO:0000256" key="5">
    <source>
        <dbReference type="ARBA" id="ARBA00023136"/>
    </source>
</evidence>
<reference evidence="8 9" key="1">
    <citation type="submission" date="2019-07" db="EMBL/GenBank/DDBJ databases">
        <title>Genomic Encyclopedia of Type Strains, Phase III (KMG-III): the genomes of soil and plant-associated and newly described type strains.</title>
        <authorList>
            <person name="Whitman W."/>
        </authorList>
    </citation>
    <scope>NUCLEOTIDE SEQUENCE [LARGE SCALE GENOMIC DNA]</scope>
    <source>
        <strain evidence="8 9">BL24</strain>
    </source>
</reference>
<dbReference type="Pfam" id="PF05140">
    <property type="entry name" value="ResB"/>
    <property type="match status" value="1"/>
</dbReference>
<evidence type="ECO:0000256" key="2">
    <source>
        <dbReference type="ARBA" id="ARBA00022692"/>
    </source>
</evidence>
<feature type="transmembrane region" description="Helical" evidence="6">
    <location>
        <begin position="220"/>
        <end position="238"/>
    </location>
</feature>
<feature type="domain" description="ResB-like" evidence="7">
    <location>
        <begin position="69"/>
        <end position="529"/>
    </location>
</feature>
<accession>A0A5S5CEJ5</accession>
<protein>
    <submittedName>
        <fullName evidence="8">Cytochrome c biogenesis protein</fullName>
    </submittedName>
</protein>
<dbReference type="Proteomes" id="UP000323257">
    <property type="component" value="Unassembled WGS sequence"/>
</dbReference>
<organism evidence="8 9">
    <name type="scientific">Paenibacillus methanolicus</name>
    <dbReference type="NCBI Taxonomy" id="582686"/>
    <lineage>
        <taxon>Bacteria</taxon>
        <taxon>Bacillati</taxon>
        <taxon>Bacillota</taxon>
        <taxon>Bacilli</taxon>
        <taxon>Bacillales</taxon>
        <taxon>Paenibacillaceae</taxon>
        <taxon>Paenibacillus</taxon>
    </lineage>
</organism>
<comment type="subcellular location">
    <subcellularLocation>
        <location evidence="1">Membrane</location>
        <topology evidence="1">Multi-pass membrane protein</topology>
    </subcellularLocation>
</comment>
<proteinExistence type="predicted"/>
<dbReference type="RefSeq" id="WP_148928294.1">
    <property type="nucleotide sequence ID" value="NZ_VNHS01000002.1"/>
</dbReference>
<evidence type="ECO:0000259" key="7">
    <source>
        <dbReference type="Pfam" id="PF05140"/>
    </source>
</evidence>
<dbReference type="EMBL" id="VNHS01000002">
    <property type="protein sequence ID" value="TYP77805.1"/>
    <property type="molecule type" value="Genomic_DNA"/>
</dbReference>
<dbReference type="OrthoDB" id="9770923at2"/>
<comment type="caution">
    <text evidence="8">The sequence shown here is derived from an EMBL/GenBank/DDBJ whole genome shotgun (WGS) entry which is preliminary data.</text>
</comment>
<evidence type="ECO:0000256" key="1">
    <source>
        <dbReference type="ARBA" id="ARBA00004141"/>
    </source>
</evidence>
<keyword evidence="5 6" id="KW-0472">Membrane</keyword>
<dbReference type="AlphaFoldDB" id="A0A5S5CEJ5"/>
<name>A0A5S5CEJ5_9BACL</name>
<feature type="transmembrane region" description="Helical" evidence="6">
    <location>
        <begin position="127"/>
        <end position="149"/>
    </location>
</feature>
<evidence type="ECO:0000256" key="6">
    <source>
        <dbReference type="SAM" id="Phobius"/>
    </source>
</evidence>
<evidence type="ECO:0000313" key="8">
    <source>
        <dbReference type="EMBL" id="TYP77805.1"/>
    </source>
</evidence>
<dbReference type="InterPro" id="IPR007816">
    <property type="entry name" value="ResB-like_domain"/>
</dbReference>
<gene>
    <name evidence="8" type="ORF">BCM02_102370</name>
</gene>
<feature type="transmembrane region" description="Helical" evidence="6">
    <location>
        <begin position="479"/>
        <end position="500"/>
    </location>
</feature>
<dbReference type="InterPro" id="IPR023494">
    <property type="entry name" value="Cyt_c_bgen_Ccs1/CcsB/ResB"/>
</dbReference>
<dbReference type="PANTHER" id="PTHR31566">
    <property type="entry name" value="CYTOCHROME C BIOGENESIS PROTEIN CCS1, CHLOROPLASTIC"/>
    <property type="match status" value="1"/>
</dbReference>